<keyword evidence="10" id="KW-1185">Reference proteome</keyword>
<evidence type="ECO:0000256" key="6">
    <source>
        <dbReference type="ARBA" id="ARBA00023136"/>
    </source>
</evidence>
<evidence type="ECO:0000259" key="8">
    <source>
        <dbReference type="Pfam" id="PF03458"/>
    </source>
</evidence>
<dbReference type="PANTHER" id="PTHR30506">
    <property type="entry name" value="INNER MEMBRANE PROTEIN"/>
    <property type="match status" value="1"/>
</dbReference>
<sequence>MAFGEIFFAALEVAGTISFAISGAMAALEKRVDLFGVIFLGATTALAGGIIRDILVGKTPPAAFSNYRYMAIAVVTALVVFFIAWLSKEYYEHNVAVVNAVNNVFDAAGLGAFTITGAKVAMRMGYMNNGFFVVFLAMVTGIGGGVLRDLMIGEIPFVLRKRIYAVASILGGIVYYRLVYYQMEDMAAAFVGIGTVFGLRMLATVFKWNLPKAYE</sequence>
<reference evidence="9 10" key="1">
    <citation type="submission" date="2019-03" db="EMBL/GenBank/DDBJ databases">
        <title>Genomic Encyclopedia of Type Strains, Phase IV (KMG-IV): sequencing the most valuable type-strain genomes for metagenomic binning, comparative biology and taxonomic classification.</title>
        <authorList>
            <person name="Goeker M."/>
        </authorList>
    </citation>
    <scope>NUCLEOTIDE SEQUENCE [LARGE SCALE GENOMIC DNA]</scope>
    <source>
        <strain evidence="9 10">DSM 28559</strain>
    </source>
</reference>
<evidence type="ECO:0000256" key="1">
    <source>
        <dbReference type="ARBA" id="ARBA00004651"/>
    </source>
</evidence>
<evidence type="ECO:0000256" key="3">
    <source>
        <dbReference type="ARBA" id="ARBA00022475"/>
    </source>
</evidence>
<dbReference type="GO" id="GO:0005886">
    <property type="term" value="C:plasma membrane"/>
    <property type="evidence" value="ECO:0007669"/>
    <property type="project" value="UniProtKB-SubCell"/>
</dbReference>
<feature type="transmembrane region" description="Helical" evidence="7">
    <location>
        <begin position="7"/>
        <end position="28"/>
    </location>
</feature>
<dbReference type="PANTHER" id="PTHR30506:SF3">
    <property type="entry name" value="UPF0126 INNER MEMBRANE PROTEIN YADS-RELATED"/>
    <property type="match status" value="1"/>
</dbReference>
<keyword evidence="4 7" id="KW-0812">Transmembrane</keyword>
<proteinExistence type="inferred from homology"/>
<comment type="subcellular location">
    <subcellularLocation>
        <location evidence="1">Cell membrane</location>
        <topology evidence="1">Multi-pass membrane protein</topology>
    </subcellularLocation>
</comment>
<feature type="domain" description="Glycine transporter" evidence="8">
    <location>
        <begin position="10"/>
        <end position="84"/>
    </location>
</feature>
<dbReference type="Pfam" id="PF03458">
    <property type="entry name" value="Gly_transporter"/>
    <property type="match status" value="2"/>
</dbReference>
<evidence type="ECO:0000256" key="7">
    <source>
        <dbReference type="SAM" id="Phobius"/>
    </source>
</evidence>
<gene>
    <name evidence="9" type="ORF">EV212_10717</name>
</gene>
<feature type="transmembrane region" description="Helical" evidence="7">
    <location>
        <begin position="131"/>
        <end position="151"/>
    </location>
</feature>
<comment type="similarity">
    <text evidence="2">Belongs to the UPF0126 family.</text>
</comment>
<protein>
    <submittedName>
        <fullName evidence="9">Putative membrane protein YeiH</fullName>
    </submittedName>
</protein>
<comment type="caution">
    <text evidence="9">The sequence shown here is derived from an EMBL/GenBank/DDBJ whole genome shotgun (WGS) entry which is preliminary data.</text>
</comment>
<evidence type="ECO:0000256" key="4">
    <source>
        <dbReference type="ARBA" id="ARBA00022692"/>
    </source>
</evidence>
<dbReference type="RefSeq" id="WP_132091526.1">
    <property type="nucleotide sequence ID" value="NZ_JANKAQ010000006.1"/>
</dbReference>
<dbReference type="AlphaFoldDB" id="A0A4R2LLP8"/>
<keyword evidence="3" id="KW-1003">Cell membrane</keyword>
<dbReference type="InterPro" id="IPR005115">
    <property type="entry name" value="Gly_transporter"/>
</dbReference>
<keyword evidence="5 7" id="KW-1133">Transmembrane helix</keyword>
<feature type="transmembrane region" description="Helical" evidence="7">
    <location>
        <begin position="34"/>
        <end position="55"/>
    </location>
</feature>
<dbReference type="Proteomes" id="UP000295711">
    <property type="component" value="Unassembled WGS sequence"/>
</dbReference>
<evidence type="ECO:0000313" key="10">
    <source>
        <dbReference type="Proteomes" id="UP000295711"/>
    </source>
</evidence>
<evidence type="ECO:0000256" key="2">
    <source>
        <dbReference type="ARBA" id="ARBA00008193"/>
    </source>
</evidence>
<accession>A0A4R2LLP8</accession>
<feature type="transmembrane region" description="Helical" evidence="7">
    <location>
        <begin position="67"/>
        <end position="86"/>
    </location>
</feature>
<organism evidence="9 10">
    <name type="scientific">Frisingicoccus caecimuris</name>
    <dbReference type="NCBI Taxonomy" id="1796636"/>
    <lineage>
        <taxon>Bacteria</taxon>
        <taxon>Bacillati</taxon>
        <taxon>Bacillota</taxon>
        <taxon>Clostridia</taxon>
        <taxon>Lachnospirales</taxon>
        <taxon>Lachnospiraceae</taxon>
        <taxon>Frisingicoccus</taxon>
    </lineage>
</organism>
<dbReference type="EMBL" id="SLXA01000007">
    <property type="protein sequence ID" value="TCO84417.1"/>
    <property type="molecule type" value="Genomic_DNA"/>
</dbReference>
<feature type="transmembrane region" description="Helical" evidence="7">
    <location>
        <begin position="163"/>
        <end position="180"/>
    </location>
</feature>
<name>A0A4R2LLP8_9FIRM</name>
<dbReference type="OrthoDB" id="9791874at2"/>
<feature type="domain" description="Glycine transporter" evidence="8">
    <location>
        <begin position="104"/>
        <end position="177"/>
    </location>
</feature>
<keyword evidence="6 7" id="KW-0472">Membrane</keyword>
<feature type="transmembrane region" description="Helical" evidence="7">
    <location>
        <begin position="186"/>
        <end position="206"/>
    </location>
</feature>
<evidence type="ECO:0000313" key="9">
    <source>
        <dbReference type="EMBL" id="TCO84417.1"/>
    </source>
</evidence>
<evidence type="ECO:0000256" key="5">
    <source>
        <dbReference type="ARBA" id="ARBA00022989"/>
    </source>
</evidence>